<proteinExistence type="predicted"/>
<evidence type="ECO:0000256" key="3">
    <source>
        <dbReference type="SAM" id="SignalP"/>
    </source>
</evidence>
<evidence type="ECO:0000313" key="5">
    <source>
        <dbReference type="Proteomes" id="UP001374535"/>
    </source>
</evidence>
<keyword evidence="1" id="KW-0175">Coiled coil</keyword>
<keyword evidence="5" id="KW-1185">Reference proteome</keyword>
<sequence>MALLVVVIIISDVALVSCCFGVVCDGPPFEELEEVSVWSTLLVICGKLWVYERLCFHYNSSRKVFPQLCHFRSLDYDTKEIDVLLKKGEVQFDWYLSSTDQKNPIIRAAFNMDTVGRSEEALEKGYDSCESAVGAIVERIRKNNMKIRSLKDEIVAVRKEFSAEERLEIFNNIIPFMTLGNEEAGGDAEEEVVVDPHEEAGHDEAIVDAPKQVVPEEGAHEEAAAEEAAHDEAAVDAHKEVVPEEYAQEEGAVEEAIHHEVAVDAPKEVVPEEGALEEIAHHEDAVDAPKEALPEEGAHEEGALEEAAHHEVADEQPVDEAAANQEIDDEESIHHPPPLINLADVEDDEVICHVQPLVVEPLKTFHGDPRESVDLFRLYYLVRRKGIVDSYVCEIMGQLLTTKNCSSLGPRECVDNMVEMFATTMFMYIEKRSTGFIKRTHLLSDNKKRIANRQVRQLTDYQPYFPNELLSVQELLSDDWWCYALKVCAQQFFVIDSLGKGIRVRAGFDRSIAKNIQRLWALLTNTYEDSKIAFNVQQAKILVQPNTSVYIMDGEDNYDGKSMPDYTNLSSDRVSDYTLAVIAYQCLCTKSSTLLPCCGRGAPSVCAYVSAYTQAVIAYQCLCTESPTLLPCSSRGAPQCVNYNVDHELSGCLLGPTSGEGFLRLFDPRIGLRKSDAYRHAVIAYQCLCTKSSTLVPCCGRGPTTGQGFLILFDPSAGLTKSDAYRHAVIAYQCLCTESPTLLPYFGRGAPQCVNYKVNHEMSGCLLGPTSEHVVLRLFDPSAGVRKRDCVPGVIAYHCLCTESPTLLPWSGRGVPQCMVDHEMSGCLLGPTTAYGFVTLCDPSAGVRKRDCVPYQQAVITYQCLCTEIPTLLPWSGRGGPQCVVGTRVSTYRQAVIAYQCLCTESPTLLPWSGRGVPQCVVATYLGKEEGLCALGPCVSAYRQAVIAYQCLCTESPTLLLWSGRGDQQLLTVCKICDQSTGVRKRDCVTSACVSAYSACVLKVQHCSLDLVEELPSVWLCWDEEEGLCALCACVLKVPRCSLGLIEGFVRLCDPSGGVRKRDYVPYQQAVIAYPSLCTKSPTLLPWSGRGAPQCVDCTDFVEFKYRS</sequence>
<name>A0AAQ3PBL7_VIGMU</name>
<dbReference type="EMBL" id="CP144700">
    <property type="protein sequence ID" value="WVZ24554.1"/>
    <property type="molecule type" value="Genomic_DNA"/>
</dbReference>
<gene>
    <name evidence="4" type="ORF">V8G54_003098</name>
</gene>
<reference evidence="4 5" key="1">
    <citation type="journal article" date="2023" name="Life. Sci Alliance">
        <title>Evolutionary insights into 3D genome organization and epigenetic landscape of Vigna mungo.</title>
        <authorList>
            <person name="Junaid A."/>
            <person name="Singh B."/>
            <person name="Bhatia S."/>
        </authorList>
    </citation>
    <scope>NUCLEOTIDE SEQUENCE [LARGE SCALE GENOMIC DNA]</scope>
    <source>
        <strain evidence="4">Urdbean</strain>
    </source>
</reference>
<evidence type="ECO:0000313" key="4">
    <source>
        <dbReference type="EMBL" id="WVZ24554.1"/>
    </source>
</evidence>
<feature type="coiled-coil region" evidence="1">
    <location>
        <begin position="140"/>
        <end position="167"/>
    </location>
</feature>
<keyword evidence="3" id="KW-0732">Signal</keyword>
<organism evidence="4 5">
    <name type="scientific">Vigna mungo</name>
    <name type="common">Black gram</name>
    <name type="synonym">Phaseolus mungo</name>
    <dbReference type="NCBI Taxonomy" id="3915"/>
    <lineage>
        <taxon>Eukaryota</taxon>
        <taxon>Viridiplantae</taxon>
        <taxon>Streptophyta</taxon>
        <taxon>Embryophyta</taxon>
        <taxon>Tracheophyta</taxon>
        <taxon>Spermatophyta</taxon>
        <taxon>Magnoliopsida</taxon>
        <taxon>eudicotyledons</taxon>
        <taxon>Gunneridae</taxon>
        <taxon>Pentapetalae</taxon>
        <taxon>rosids</taxon>
        <taxon>fabids</taxon>
        <taxon>Fabales</taxon>
        <taxon>Fabaceae</taxon>
        <taxon>Papilionoideae</taxon>
        <taxon>50 kb inversion clade</taxon>
        <taxon>NPAAA clade</taxon>
        <taxon>indigoferoid/millettioid clade</taxon>
        <taxon>Phaseoleae</taxon>
        <taxon>Vigna</taxon>
    </lineage>
</organism>
<evidence type="ECO:0000256" key="1">
    <source>
        <dbReference type="SAM" id="Coils"/>
    </source>
</evidence>
<feature type="signal peptide" evidence="3">
    <location>
        <begin position="1"/>
        <end position="18"/>
    </location>
</feature>
<dbReference type="AlphaFoldDB" id="A0AAQ3PBL7"/>
<accession>A0AAQ3PBL7</accession>
<feature type="region of interest" description="Disordered" evidence="2">
    <location>
        <begin position="293"/>
        <end position="318"/>
    </location>
</feature>
<feature type="compositionally biased region" description="Basic and acidic residues" evidence="2">
    <location>
        <begin position="293"/>
        <end position="313"/>
    </location>
</feature>
<protein>
    <submittedName>
        <fullName evidence="4">Uncharacterized protein</fullName>
    </submittedName>
</protein>
<evidence type="ECO:0000256" key="2">
    <source>
        <dbReference type="SAM" id="MobiDB-lite"/>
    </source>
</evidence>
<dbReference type="Proteomes" id="UP001374535">
    <property type="component" value="Chromosome 1"/>
</dbReference>
<feature type="chain" id="PRO_5043015808" evidence="3">
    <location>
        <begin position="19"/>
        <end position="1108"/>
    </location>
</feature>